<keyword evidence="2" id="KW-0238">DNA-binding</keyword>
<dbReference type="Pfam" id="PF09339">
    <property type="entry name" value="HTH_IclR"/>
    <property type="match status" value="1"/>
</dbReference>
<organism evidence="6 7">
    <name type="scientific">Georhizobium profundi</name>
    <dbReference type="NCBI Taxonomy" id="2341112"/>
    <lineage>
        <taxon>Bacteria</taxon>
        <taxon>Pseudomonadati</taxon>
        <taxon>Pseudomonadota</taxon>
        <taxon>Alphaproteobacteria</taxon>
        <taxon>Hyphomicrobiales</taxon>
        <taxon>Rhizobiaceae</taxon>
        <taxon>Georhizobium</taxon>
    </lineage>
</organism>
<dbReference type="InterPro" id="IPR005471">
    <property type="entry name" value="Tscrpt_reg_IclR_N"/>
</dbReference>
<dbReference type="PANTHER" id="PTHR30136">
    <property type="entry name" value="HELIX-TURN-HELIX TRANSCRIPTIONAL REGULATOR, ICLR FAMILY"/>
    <property type="match status" value="1"/>
</dbReference>
<dbReference type="Gene3D" id="1.10.10.10">
    <property type="entry name" value="Winged helix-like DNA-binding domain superfamily/Winged helix DNA-binding domain"/>
    <property type="match status" value="1"/>
</dbReference>
<dbReference type="RefSeq" id="WP_126009662.1">
    <property type="nucleotide sequence ID" value="NZ_CP032509.1"/>
</dbReference>
<keyword evidence="3" id="KW-0804">Transcription</keyword>
<dbReference type="InterPro" id="IPR050707">
    <property type="entry name" value="HTH_MetabolicPath_Reg"/>
</dbReference>
<keyword evidence="1" id="KW-0805">Transcription regulation</keyword>
<feature type="domain" description="HTH iclR-type" evidence="4">
    <location>
        <begin position="3"/>
        <end position="65"/>
    </location>
</feature>
<dbReference type="Pfam" id="PF01614">
    <property type="entry name" value="IclR_C"/>
    <property type="match status" value="1"/>
</dbReference>
<dbReference type="OrthoDB" id="6811967at2"/>
<accession>A0A3Q8XQJ8</accession>
<dbReference type="SUPFAM" id="SSF46785">
    <property type="entry name" value="Winged helix' DNA-binding domain"/>
    <property type="match status" value="1"/>
</dbReference>
<dbReference type="SUPFAM" id="SSF55781">
    <property type="entry name" value="GAF domain-like"/>
    <property type="match status" value="1"/>
</dbReference>
<evidence type="ECO:0000259" key="4">
    <source>
        <dbReference type="PROSITE" id="PS51077"/>
    </source>
</evidence>
<dbReference type="EMBL" id="CP032509">
    <property type="protein sequence ID" value="AZN71380.1"/>
    <property type="molecule type" value="Genomic_DNA"/>
</dbReference>
<dbReference type="FunFam" id="1.10.10.10:FF:000056">
    <property type="entry name" value="IclR family transcriptional regulator"/>
    <property type="match status" value="1"/>
</dbReference>
<sequence>MVIKSVGVTFSILQAFVGRRAALTLKEIAYQSKLPPSKAHRYLRSLIQEGMIVQDPRTRLYGLGATAIALGLEALENTDPVVRACDTVRALAERLDVAVSIDVMGPAGPICIWAEQPVTRLVSPVRLGATQPLTASAAGQVFMAFLPMHATRDLVARETAMVQTGSAIDANAIAMGVRTRGYAALPPAPGSMTATIAAPVLDARGEACAAITVYCRPTETGGIADLTVGSLLSAANEASALKLHMRAARYAAAR</sequence>
<keyword evidence="7" id="KW-1185">Reference proteome</keyword>
<dbReference type="InterPro" id="IPR029016">
    <property type="entry name" value="GAF-like_dom_sf"/>
</dbReference>
<dbReference type="GO" id="GO:0045892">
    <property type="term" value="P:negative regulation of DNA-templated transcription"/>
    <property type="evidence" value="ECO:0007669"/>
    <property type="project" value="TreeGrafter"/>
</dbReference>
<dbReference type="Proteomes" id="UP000268192">
    <property type="component" value="Chromosome"/>
</dbReference>
<dbReference type="Gene3D" id="3.30.450.40">
    <property type="match status" value="1"/>
</dbReference>
<dbReference type="PROSITE" id="PS51078">
    <property type="entry name" value="ICLR_ED"/>
    <property type="match status" value="1"/>
</dbReference>
<dbReference type="PANTHER" id="PTHR30136:SF8">
    <property type="entry name" value="TRANSCRIPTIONAL REGULATORY PROTEIN"/>
    <property type="match status" value="1"/>
</dbReference>
<evidence type="ECO:0000256" key="3">
    <source>
        <dbReference type="ARBA" id="ARBA00023163"/>
    </source>
</evidence>
<evidence type="ECO:0000256" key="2">
    <source>
        <dbReference type="ARBA" id="ARBA00023125"/>
    </source>
</evidence>
<name>A0A3Q8XQJ8_9HYPH</name>
<dbReference type="GO" id="GO:0003700">
    <property type="term" value="F:DNA-binding transcription factor activity"/>
    <property type="evidence" value="ECO:0007669"/>
    <property type="project" value="TreeGrafter"/>
</dbReference>
<evidence type="ECO:0000256" key="1">
    <source>
        <dbReference type="ARBA" id="ARBA00023015"/>
    </source>
</evidence>
<evidence type="ECO:0000259" key="5">
    <source>
        <dbReference type="PROSITE" id="PS51078"/>
    </source>
</evidence>
<gene>
    <name evidence="6" type="ORF">D5400_08950</name>
</gene>
<dbReference type="GO" id="GO:0003677">
    <property type="term" value="F:DNA binding"/>
    <property type="evidence" value="ECO:0007669"/>
    <property type="project" value="UniProtKB-KW"/>
</dbReference>
<protein>
    <recommendedName>
        <fullName evidence="8">IclR family transcriptional regulator</fullName>
    </recommendedName>
</protein>
<dbReference type="InterPro" id="IPR014757">
    <property type="entry name" value="Tscrpt_reg_IclR_C"/>
</dbReference>
<dbReference type="AlphaFoldDB" id="A0A3Q8XQJ8"/>
<dbReference type="InterPro" id="IPR036388">
    <property type="entry name" value="WH-like_DNA-bd_sf"/>
</dbReference>
<dbReference type="InterPro" id="IPR036390">
    <property type="entry name" value="WH_DNA-bd_sf"/>
</dbReference>
<reference evidence="6 7" key="1">
    <citation type="submission" date="2018-09" db="EMBL/GenBank/DDBJ databases">
        <title>Marinorhizobium profundi gen. nov., sp. nov., isolated from a deep-sea sediment sample from the New Britain Trench and proposal of Marinorhizobiaceae fam. nov. in the order Rhizobiales of the class Alphaproteobacteria.</title>
        <authorList>
            <person name="Cao J."/>
        </authorList>
    </citation>
    <scope>NUCLEOTIDE SEQUENCE [LARGE SCALE GENOMIC DNA]</scope>
    <source>
        <strain evidence="6 7">WS11</strain>
    </source>
</reference>
<proteinExistence type="predicted"/>
<dbReference type="SMART" id="SM00346">
    <property type="entry name" value="HTH_ICLR"/>
    <property type="match status" value="1"/>
</dbReference>
<dbReference type="KEGG" id="abaw:D5400_08950"/>
<evidence type="ECO:0000313" key="7">
    <source>
        <dbReference type="Proteomes" id="UP000268192"/>
    </source>
</evidence>
<evidence type="ECO:0008006" key="8">
    <source>
        <dbReference type="Google" id="ProtNLM"/>
    </source>
</evidence>
<evidence type="ECO:0000313" key="6">
    <source>
        <dbReference type="EMBL" id="AZN71380.1"/>
    </source>
</evidence>
<dbReference type="PROSITE" id="PS51077">
    <property type="entry name" value="HTH_ICLR"/>
    <property type="match status" value="1"/>
</dbReference>
<feature type="domain" description="IclR-ED" evidence="5">
    <location>
        <begin position="66"/>
        <end position="245"/>
    </location>
</feature>